<evidence type="ECO:0000256" key="1">
    <source>
        <dbReference type="ARBA" id="ARBA00022729"/>
    </source>
</evidence>
<evidence type="ECO:0000256" key="2">
    <source>
        <dbReference type="SAM" id="SignalP"/>
    </source>
</evidence>
<dbReference type="InterPro" id="IPR027385">
    <property type="entry name" value="Beta-barrel_OMP"/>
</dbReference>
<feature type="chain" id="PRO_5047068066" evidence="2">
    <location>
        <begin position="25"/>
        <end position="281"/>
    </location>
</feature>
<dbReference type="EMBL" id="JBHSKT010000001">
    <property type="protein sequence ID" value="MFC5269529.1"/>
    <property type="molecule type" value="Genomic_DNA"/>
</dbReference>
<dbReference type="RefSeq" id="WP_378015905.1">
    <property type="nucleotide sequence ID" value="NZ_JBHSKT010000001.1"/>
</dbReference>
<feature type="domain" description="Outer membrane protein beta-barrel" evidence="3">
    <location>
        <begin position="8"/>
        <end position="214"/>
    </location>
</feature>
<evidence type="ECO:0000313" key="4">
    <source>
        <dbReference type="EMBL" id="MFC5269529.1"/>
    </source>
</evidence>
<dbReference type="InterPro" id="IPR011250">
    <property type="entry name" value="OMP/PagP_B-barrel"/>
</dbReference>
<comment type="caution">
    <text evidence="4">The sequence shown here is derived from an EMBL/GenBank/DDBJ whole genome shotgun (WGS) entry which is preliminary data.</text>
</comment>
<sequence>MKKHIIMAAALAGGLFLAQLEAKAQGAYVKLGGAYNFGVASEKNYNETVNQTASIGNNTFNVSYEKVNVNFGKGIAAGGTIGYMFNPHVGAELGIGYLLDGKNEVKSTRTTNGETDTHESEMSSRMLLLQPALVISAGMEGINPYARFGMIAATGTVTGTDISMEDGEKFEEESEVSGGWGFGLQAGIGAEFKLSDNMAFFSEVTMNNLSYSPDKGEITNATYNGRDVLGEYTTNDKEVEFVDDLSFSSNDQPSESQPDKSLKFNMPFSSVGVGVGIKLNF</sequence>
<evidence type="ECO:0000313" key="5">
    <source>
        <dbReference type="Proteomes" id="UP001596161"/>
    </source>
</evidence>
<evidence type="ECO:0000259" key="3">
    <source>
        <dbReference type="Pfam" id="PF13505"/>
    </source>
</evidence>
<dbReference type="Proteomes" id="UP001596161">
    <property type="component" value="Unassembled WGS sequence"/>
</dbReference>
<dbReference type="Gene3D" id="2.40.160.20">
    <property type="match status" value="1"/>
</dbReference>
<dbReference type="Pfam" id="PF13505">
    <property type="entry name" value="OMP_b-brl"/>
    <property type="match status" value="1"/>
</dbReference>
<keyword evidence="5" id="KW-1185">Reference proteome</keyword>
<accession>A0ABW0E5M9</accession>
<name>A0ABW0E5M9_9BACT</name>
<dbReference type="SUPFAM" id="SSF56925">
    <property type="entry name" value="OMPA-like"/>
    <property type="match status" value="1"/>
</dbReference>
<protein>
    <submittedName>
        <fullName evidence="4">Outer membrane beta-barrel protein</fullName>
    </submittedName>
</protein>
<gene>
    <name evidence="4" type="ORF">ACFPIB_02830</name>
</gene>
<organism evidence="4 5">
    <name type="scientific">Adhaeribacter terreus</name>
    <dbReference type="NCBI Taxonomy" id="529703"/>
    <lineage>
        <taxon>Bacteria</taxon>
        <taxon>Pseudomonadati</taxon>
        <taxon>Bacteroidota</taxon>
        <taxon>Cytophagia</taxon>
        <taxon>Cytophagales</taxon>
        <taxon>Hymenobacteraceae</taxon>
        <taxon>Adhaeribacter</taxon>
    </lineage>
</organism>
<proteinExistence type="predicted"/>
<reference evidence="5" key="1">
    <citation type="journal article" date="2019" name="Int. J. Syst. Evol. Microbiol.">
        <title>The Global Catalogue of Microorganisms (GCM) 10K type strain sequencing project: providing services to taxonomists for standard genome sequencing and annotation.</title>
        <authorList>
            <consortium name="The Broad Institute Genomics Platform"/>
            <consortium name="The Broad Institute Genome Sequencing Center for Infectious Disease"/>
            <person name="Wu L."/>
            <person name="Ma J."/>
        </authorList>
    </citation>
    <scope>NUCLEOTIDE SEQUENCE [LARGE SCALE GENOMIC DNA]</scope>
    <source>
        <strain evidence="5">KACC 12602</strain>
    </source>
</reference>
<feature type="signal peptide" evidence="2">
    <location>
        <begin position="1"/>
        <end position="24"/>
    </location>
</feature>
<keyword evidence="1 2" id="KW-0732">Signal</keyword>